<dbReference type="CDD" id="cd07719">
    <property type="entry name" value="arylsulfatase_AtsA-like_MBL-fold"/>
    <property type="match status" value="1"/>
</dbReference>
<organism evidence="4 5">
    <name type="scientific">Novosphingobium tardum</name>
    <dbReference type="NCBI Taxonomy" id="1538021"/>
    <lineage>
        <taxon>Bacteria</taxon>
        <taxon>Pseudomonadati</taxon>
        <taxon>Pseudomonadota</taxon>
        <taxon>Alphaproteobacteria</taxon>
        <taxon>Sphingomonadales</taxon>
        <taxon>Sphingomonadaceae</taxon>
        <taxon>Novosphingobium</taxon>
    </lineage>
</organism>
<accession>A0ABV8RSN0</accession>
<feature type="chain" id="PRO_5045966788" evidence="2">
    <location>
        <begin position="33"/>
        <end position="311"/>
    </location>
</feature>
<feature type="domain" description="Metallo-beta-lactamase" evidence="3">
    <location>
        <begin position="83"/>
        <end position="277"/>
    </location>
</feature>
<dbReference type="RefSeq" id="WP_379539385.1">
    <property type="nucleotide sequence ID" value="NZ_JBHSDR010000006.1"/>
</dbReference>
<evidence type="ECO:0000256" key="1">
    <source>
        <dbReference type="ARBA" id="ARBA00022801"/>
    </source>
</evidence>
<dbReference type="PROSITE" id="PS51318">
    <property type="entry name" value="TAT"/>
    <property type="match status" value="1"/>
</dbReference>
<keyword evidence="5" id="KW-1185">Reference proteome</keyword>
<comment type="caution">
    <text evidence="4">The sequence shown here is derived from an EMBL/GenBank/DDBJ whole genome shotgun (WGS) entry which is preliminary data.</text>
</comment>
<dbReference type="Gene3D" id="3.60.15.10">
    <property type="entry name" value="Ribonuclease Z/Hydroxyacylglutathione hydrolase-like"/>
    <property type="match status" value="1"/>
</dbReference>
<evidence type="ECO:0000313" key="4">
    <source>
        <dbReference type="EMBL" id="MFC4295927.1"/>
    </source>
</evidence>
<evidence type="ECO:0000256" key="2">
    <source>
        <dbReference type="SAM" id="SignalP"/>
    </source>
</evidence>
<evidence type="ECO:0000313" key="5">
    <source>
        <dbReference type="Proteomes" id="UP001595828"/>
    </source>
</evidence>
<dbReference type="PANTHER" id="PTHR46018">
    <property type="entry name" value="ZINC PHOSPHODIESTERASE ELAC PROTEIN 1"/>
    <property type="match status" value="1"/>
</dbReference>
<dbReference type="InterPro" id="IPR001279">
    <property type="entry name" value="Metallo-B-lactamas"/>
</dbReference>
<evidence type="ECO:0000259" key="3">
    <source>
        <dbReference type="Pfam" id="PF12706"/>
    </source>
</evidence>
<keyword evidence="2" id="KW-0732">Signal</keyword>
<proteinExistence type="predicted"/>
<name>A0ABV8RSN0_9SPHN</name>
<dbReference type="InterPro" id="IPR044094">
    <property type="entry name" value="AtsA-like_MBL-fold"/>
</dbReference>
<dbReference type="Proteomes" id="UP001595828">
    <property type="component" value="Unassembled WGS sequence"/>
</dbReference>
<protein>
    <submittedName>
        <fullName evidence="4">MBL fold metallo-hydrolase</fullName>
    </submittedName>
</protein>
<dbReference type="Pfam" id="PF12706">
    <property type="entry name" value="Lactamase_B_2"/>
    <property type="match status" value="1"/>
</dbReference>
<gene>
    <name evidence="4" type="ORF">ACFO0A_12750</name>
</gene>
<dbReference type="PANTHER" id="PTHR46018:SF2">
    <property type="entry name" value="ZINC PHOSPHODIESTERASE ELAC PROTEIN 1"/>
    <property type="match status" value="1"/>
</dbReference>
<reference evidence="5" key="1">
    <citation type="journal article" date="2019" name="Int. J. Syst. Evol. Microbiol.">
        <title>The Global Catalogue of Microorganisms (GCM) 10K type strain sequencing project: providing services to taxonomists for standard genome sequencing and annotation.</title>
        <authorList>
            <consortium name="The Broad Institute Genomics Platform"/>
            <consortium name="The Broad Institute Genome Sequencing Center for Infectious Disease"/>
            <person name="Wu L."/>
            <person name="Ma J."/>
        </authorList>
    </citation>
    <scope>NUCLEOTIDE SEQUENCE [LARGE SCALE GENOMIC DNA]</scope>
    <source>
        <strain evidence="5">CGMCC 1.12989</strain>
    </source>
</reference>
<keyword evidence="1" id="KW-0378">Hydrolase</keyword>
<dbReference type="EMBL" id="JBHSDR010000006">
    <property type="protein sequence ID" value="MFC4295927.1"/>
    <property type="molecule type" value="Genomic_DNA"/>
</dbReference>
<feature type="signal peptide" evidence="2">
    <location>
        <begin position="1"/>
        <end position="32"/>
    </location>
</feature>
<dbReference type="InterPro" id="IPR006311">
    <property type="entry name" value="TAT_signal"/>
</dbReference>
<dbReference type="SUPFAM" id="SSF56281">
    <property type="entry name" value="Metallo-hydrolase/oxidoreductase"/>
    <property type="match status" value="1"/>
</dbReference>
<sequence>MGPKQPSSRLSRRTFIGAAGLSALLVSSHTFAAPRSAKVILLGTKGGPTPSAIRAPASVAIVIGGLVYLVDVPNGVARQLALAGLSLDRLGEVFITHNHSDHVLDVGSLLVLAWGSGLKSPVGIYGPPPLREIVHDSLAASRFDINVRMREEGRPPLAPMIHVHEQANSGTAYRDENVTVTSAVVDHYSVKPAFAYRFDTPGRSIVISGDTTYREALVDLARGADLLIHEAMYLDGVIQLAGGNESLKDHLLRSHSTTEQVGLVAARAGVKKLVLSHLVPAFPSITDEMWLAGVRKHFTGEAVVGRDLQEV</sequence>
<dbReference type="InterPro" id="IPR036866">
    <property type="entry name" value="RibonucZ/Hydroxyglut_hydro"/>
</dbReference>